<keyword evidence="2" id="KW-1133">Transmembrane helix</keyword>
<comment type="caution">
    <text evidence="3">The sequence shown here is derived from an EMBL/GenBank/DDBJ whole genome shotgun (WGS) entry which is preliminary data.</text>
</comment>
<feature type="compositionally biased region" description="Basic and acidic residues" evidence="1">
    <location>
        <begin position="1"/>
        <end position="13"/>
    </location>
</feature>
<dbReference type="OrthoDB" id="1523584at2"/>
<feature type="region of interest" description="Disordered" evidence="1">
    <location>
        <begin position="1"/>
        <end position="24"/>
    </location>
</feature>
<dbReference type="RefSeq" id="WP_117391634.1">
    <property type="nucleotide sequence ID" value="NZ_QWDC01000002.1"/>
</dbReference>
<keyword evidence="4" id="KW-1185">Reference proteome</keyword>
<organism evidence="3 4">
    <name type="scientific">Mucilaginibacter conchicola</name>
    <dbReference type="NCBI Taxonomy" id="2303333"/>
    <lineage>
        <taxon>Bacteria</taxon>
        <taxon>Pseudomonadati</taxon>
        <taxon>Bacteroidota</taxon>
        <taxon>Sphingobacteriia</taxon>
        <taxon>Sphingobacteriales</taxon>
        <taxon>Sphingobacteriaceae</taxon>
        <taxon>Mucilaginibacter</taxon>
    </lineage>
</organism>
<gene>
    <name evidence="3" type="ORF">D0C36_10760</name>
</gene>
<dbReference type="AlphaFoldDB" id="A0A372NSN7"/>
<evidence type="ECO:0000313" key="4">
    <source>
        <dbReference type="Proteomes" id="UP000264217"/>
    </source>
</evidence>
<evidence type="ECO:0000256" key="2">
    <source>
        <dbReference type="SAM" id="Phobius"/>
    </source>
</evidence>
<keyword evidence="2" id="KW-0812">Transmembrane</keyword>
<evidence type="ECO:0000256" key="1">
    <source>
        <dbReference type="SAM" id="MobiDB-lite"/>
    </source>
</evidence>
<keyword evidence="2" id="KW-0472">Membrane</keyword>
<evidence type="ECO:0008006" key="5">
    <source>
        <dbReference type="Google" id="ProtNLM"/>
    </source>
</evidence>
<dbReference type="EMBL" id="QWDC01000002">
    <property type="protein sequence ID" value="RFZ91921.1"/>
    <property type="molecule type" value="Genomic_DNA"/>
</dbReference>
<evidence type="ECO:0000313" key="3">
    <source>
        <dbReference type="EMBL" id="RFZ91921.1"/>
    </source>
</evidence>
<reference evidence="3 4" key="1">
    <citation type="submission" date="2018-08" db="EMBL/GenBank/DDBJ databases">
        <title>Mucilaginibacter sp. MYSH2.</title>
        <authorList>
            <person name="Seo T."/>
        </authorList>
    </citation>
    <scope>NUCLEOTIDE SEQUENCE [LARGE SCALE GENOMIC DNA]</scope>
    <source>
        <strain evidence="3 4">MYSH2</strain>
    </source>
</reference>
<protein>
    <recommendedName>
        <fullName evidence="5">Outer membrane protein beta-barrel domain-containing protein</fullName>
    </recommendedName>
</protein>
<sequence>MKEEKEDSIDKLFSRGLSDPGDNASYREDDWDALEAMLDGKKPKAAGTSRNIIYLITTVAAMLLLVIGWALFKPDSNGNGNTNQQASTKKPQIKQDSGKYGSPVQQQEVLASSTLSAGNSNVDSADSRGRKRKSFFTLSAAPGNRIYTGSKTGIVVPHYTDVTAKRDTSPPDPRYTNMANNGIVKQDQQVANDVNTKRDTSPPDPAVNMAAIRHADSVINGSKKTELVSVVDDIKKPRKTVGTAVSYQPTFAMSIIASPDVNSVGGFSNTRVGTNAGLMLSMGVSKWTISTGAVYSDKPYAAPFSAYSTAYKFATNPTEVYASCAVLDIPLNIGYQVYNKNRNKFSLGTGLSSYFMLRENYTFDYPGGYGTGGPATYNIRNKNQHIFGVLNLNATYQRDINSRFGLAIQPYMKLPLTGIGYGKVNLRSAGVAVGATWNIISGKKPK</sequence>
<name>A0A372NSN7_9SPHI</name>
<accession>A0A372NSN7</accession>
<proteinExistence type="predicted"/>
<feature type="transmembrane region" description="Helical" evidence="2">
    <location>
        <begin position="52"/>
        <end position="72"/>
    </location>
</feature>
<feature type="region of interest" description="Disordered" evidence="1">
    <location>
        <begin position="79"/>
        <end position="105"/>
    </location>
</feature>
<feature type="compositionally biased region" description="Polar residues" evidence="1">
    <location>
        <begin position="79"/>
        <end position="90"/>
    </location>
</feature>
<dbReference type="Proteomes" id="UP000264217">
    <property type="component" value="Unassembled WGS sequence"/>
</dbReference>